<keyword evidence="1" id="KW-1133">Transmembrane helix</keyword>
<dbReference type="AlphaFoldDB" id="A0A0R2CT99"/>
<dbReference type="PANTHER" id="PTHR34980">
    <property type="entry name" value="INNER MEMBRANE PROTEIN-RELATED-RELATED"/>
    <property type="match status" value="1"/>
</dbReference>
<comment type="caution">
    <text evidence="2">The sequence shown here is derived from an EMBL/GenBank/DDBJ whole genome shotgun (WGS) entry which is preliminary data.</text>
</comment>
<dbReference type="PANTHER" id="PTHR34980:SF2">
    <property type="entry name" value="INNER MEMBRANE PROTEIN YHAH-RELATED"/>
    <property type="match status" value="1"/>
</dbReference>
<feature type="transmembrane region" description="Helical" evidence="1">
    <location>
        <begin position="57"/>
        <end position="80"/>
    </location>
</feature>
<evidence type="ECO:0000313" key="2">
    <source>
        <dbReference type="EMBL" id="KRM94586.1"/>
    </source>
</evidence>
<sequence length="129" mass="15091">MIESYKRFWSNLGNFSGTANRPDYWWPMILNYILAIVVVIIADLITGHSIDSDIMTWSQITTNLVVQIVFIIVWFGTLSVKFRRLHDTDHSGWWILISIIPIIGTIWFFILMVLPSKPNRWSDNYVAED</sequence>
<keyword evidence="1" id="KW-0812">Transmembrane</keyword>
<dbReference type="PATRIC" id="fig|1423802.4.peg.1566"/>
<dbReference type="RefSeq" id="WP_054671661.1">
    <property type="nucleotide sequence ID" value="NZ_AYZR01000004.1"/>
</dbReference>
<keyword evidence="1" id="KW-0472">Membrane</keyword>
<dbReference type="GO" id="GO:0005886">
    <property type="term" value="C:plasma membrane"/>
    <property type="evidence" value="ECO:0007669"/>
    <property type="project" value="TreeGrafter"/>
</dbReference>
<feature type="transmembrane region" description="Helical" evidence="1">
    <location>
        <begin position="92"/>
        <end position="114"/>
    </location>
</feature>
<dbReference type="EMBL" id="AYZR01000004">
    <property type="protein sequence ID" value="KRM94586.1"/>
    <property type="molecule type" value="Genomic_DNA"/>
</dbReference>
<dbReference type="Proteomes" id="UP000051256">
    <property type="component" value="Unassembled WGS sequence"/>
</dbReference>
<protein>
    <submittedName>
        <fullName evidence="2">Integral membrane protein</fullName>
    </submittedName>
</protein>
<evidence type="ECO:0000256" key="1">
    <source>
        <dbReference type="SAM" id="Phobius"/>
    </source>
</evidence>
<keyword evidence="3" id="KW-1185">Reference proteome</keyword>
<reference evidence="2 3" key="1">
    <citation type="journal article" date="2015" name="Genome Announc.">
        <title>Expanding the biotechnology potential of lactobacilli through comparative genomics of 213 strains and associated genera.</title>
        <authorList>
            <person name="Sun Z."/>
            <person name="Harris H.M."/>
            <person name="McCann A."/>
            <person name="Guo C."/>
            <person name="Argimon S."/>
            <person name="Zhang W."/>
            <person name="Yang X."/>
            <person name="Jeffery I.B."/>
            <person name="Cooney J.C."/>
            <person name="Kagawa T.F."/>
            <person name="Liu W."/>
            <person name="Song Y."/>
            <person name="Salvetti E."/>
            <person name="Wrobel A."/>
            <person name="Rasinkangas P."/>
            <person name="Parkhill J."/>
            <person name="Rea M.C."/>
            <person name="O'Sullivan O."/>
            <person name="Ritari J."/>
            <person name="Douillard F.P."/>
            <person name="Paul Ross R."/>
            <person name="Yang R."/>
            <person name="Briner A.E."/>
            <person name="Felis G.E."/>
            <person name="de Vos W.M."/>
            <person name="Barrangou R."/>
            <person name="Klaenhammer T.R."/>
            <person name="Caufield P.W."/>
            <person name="Cui Y."/>
            <person name="Zhang H."/>
            <person name="O'Toole P.W."/>
        </authorList>
    </citation>
    <scope>NUCLEOTIDE SEQUENCE [LARGE SCALE GENOMIC DNA]</scope>
    <source>
        <strain evidence="2 3">DSM 24302</strain>
    </source>
</reference>
<proteinExistence type="predicted"/>
<dbReference type="InterPro" id="IPR008523">
    <property type="entry name" value="DUF805"/>
</dbReference>
<organism evidence="2 3">
    <name type="scientific">Lentilactobacillus senioris DSM 24302 = JCM 17472</name>
    <dbReference type="NCBI Taxonomy" id="1423802"/>
    <lineage>
        <taxon>Bacteria</taxon>
        <taxon>Bacillati</taxon>
        <taxon>Bacillota</taxon>
        <taxon>Bacilli</taxon>
        <taxon>Lactobacillales</taxon>
        <taxon>Lactobacillaceae</taxon>
        <taxon>Lentilactobacillus</taxon>
    </lineage>
</organism>
<gene>
    <name evidence="2" type="ORF">FC56_GL001545</name>
</gene>
<name>A0A0R2CT99_9LACO</name>
<feature type="transmembrane region" description="Helical" evidence="1">
    <location>
        <begin position="24"/>
        <end position="45"/>
    </location>
</feature>
<dbReference type="Pfam" id="PF05656">
    <property type="entry name" value="DUF805"/>
    <property type="match status" value="1"/>
</dbReference>
<accession>A0A0R2CT99</accession>
<evidence type="ECO:0000313" key="3">
    <source>
        <dbReference type="Proteomes" id="UP000051256"/>
    </source>
</evidence>